<comment type="subcellular location">
    <subcellularLocation>
        <location evidence="1">Target cell</location>
        <location evidence="1">Target cell cytoplasm</location>
    </subcellularLocation>
</comment>
<dbReference type="InterPro" id="IPR006914">
    <property type="entry name" value="VENN_dom"/>
</dbReference>
<dbReference type="RefSeq" id="WP_110423320.1">
    <property type="nucleotide sequence ID" value="NZ_QGLP01000005.1"/>
</dbReference>
<comment type="caution">
    <text evidence="7">The sequence shown here is derived from an EMBL/GenBank/DDBJ whole genome shotgun (WGS) entry which is preliminary data.</text>
</comment>
<evidence type="ECO:0000313" key="8">
    <source>
        <dbReference type="Proteomes" id="UP000247483"/>
    </source>
</evidence>
<evidence type="ECO:0000256" key="5">
    <source>
        <dbReference type="SAM" id="MobiDB-lite"/>
    </source>
</evidence>
<evidence type="ECO:0000313" key="7">
    <source>
        <dbReference type="EMBL" id="PXZ03940.1"/>
    </source>
</evidence>
<protein>
    <recommendedName>
        <fullName evidence="6">VENN motif-containing domain-containing protein</fullName>
    </recommendedName>
</protein>
<dbReference type="Pfam" id="PF04829">
    <property type="entry name" value="PT-VENN"/>
    <property type="match status" value="1"/>
</dbReference>
<keyword evidence="4" id="KW-0843">Virulence</keyword>
<feature type="domain" description="VENN motif-containing" evidence="6">
    <location>
        <begin position="97"/>
        <end position="145"/>
    </location>
</feature>
<evidence type="ECO:0000259" key="6">
    <source>
        <dbReference type="Pfam" id="PF04829"/>
    </source>
</evidence>
<sequence>MGNDFSKGVDSAVSIITGIITGDMTGGLAGASAPWLAEQIKIQAGDNETARLVAHAILGAVVAELQGNSALSGGAGAVVGEVAADIIRKQLYGKEVKDLTEEEKQTISALSQLASSLAVAAGGGNMGDASAAISSSKNAVENNNLYLCQLDSCNNRSQFLLTGGTGAIIGAVIVGDVLSNVNPELSSSLQGADLSSLELPVKEWILYGRDGDLEKSNSKSDDYNTASSGGMVATGGANLQPPDDDNNKKNENNQKQRQQERFDELKDVFDKDNHKTDLKIDGQTIQQGPGSNRYTTRIYESQNLTDRQIYNYAEELAGQPLTKTRDGIYTAKLQDGTTITLRNVSSSVDKTGARWTIDIRNNPTLTNLYRGLRKSAEIKFR</sequence>
<feature type="compositionally biased region" description="Basic and acidic residues" evidence="5">
    <location>
        <begin position="245"/>
        <end position="267"/>
    </location>
</feature>
<dbReference type="GO" id="GO:0090729">
    <property type="term" value="F:toxin activity"/>
    <property type="evidence" value="ECO:0007669"/>
    <property type="project" value="UniProtKB-KW"/>
</dbReference>
<keyword evidence="2" id="KW-0800">Toxin</keyword>
<reference evidence="7 8" key="1">
    <citation type="submission" date="2018-05" db="EMBL/GenBank/DDBJ databases">
        <title>Reference genomes for bee gut microbiota database.</title>
        <authorList>
            <person name="Ellegaard K.M."/>
        </authorList>
    </citation>
    <scope>NUCLEOTIDE SEQUENCE [LARGE SCALE GENOMIC DNA]</scope>
    <source>
        <strain evidence="7 8">ESL0177</strain>
    </source>
</reference>
<evidence type="ECO:0000256" key="2">
    <source>
        <dbReference type="ARBA" id="ARBA00022656"/>
    </source>
</evidence>
<evidence type="ECO:0000256" key="4">
    <source>
        <dbReference type="ARBA" id="ARBA00023026"/>
    </source>
</evidence>
<accession>A0A2V4DTC4</accession>
<evidence type="ECO:0000256" key="3">
    <source>
        <dbReference type="ARBA" id="ARBA00022913"/>
    </source>
</evidence>
<evidence type="ECO:0000256" key="1">
    <source>
        <dbReference type="ARBA" id="ARBA00004219"/>
    </source>
</evidence>
<name>A0A2V4DTC4_9GAMM</name>
<dbReference type="EMBL" id="QGLP01000005">
    <property type="protein sequence ID" value="PXZ03940.1"/>
    <property type="molecule type" value="Genomic_DNA"/>
</dbReference>
<gene>
    <name evidence="7" type="ORF">DKK79_06045</name>
</gene>
<proteinExistence type="predicted"/>
<keyword evidence="3" id="KW-1266">Target cell cytoplasm</keyword>
<dbReference type="AlphaFoldDB" id="A0A2V4DTC4"/>
<feature type="region of interest" description="Disordered" evidence="5">
    <location>
        <begin position="215"/>
        <end position="267"/>
    </location>
</feature>
<dbReference type="Proteomes" id="UP000247483">
    <property type="component" value="Unassembled WGS sequence"/>
</dbReference>
<organism evidence="7 8">
    <name type="scientific">Gilliamella apicola</name>
    <dbReference type="NCBI Taxonomy" id="1196095"/>
    <lineage>
        <taxon>Bacteria</taxon>
        <taxon>Pseudomonadati</taxon>
        <taxon>Pseudomonadota</taxon>
        <taxon>Gammaproteobacteria</taxon>
        <taxon>Orbales</taxon>
        <taxon>Orbaceae</taxon>
        <taxon>Gilliamella</taxon>
    </lineage>
</organism>